<keyword evidence="10" id="KW-1185">Reference proteome</keyword>
<dbReference type="GO" id="GO:0007131">
    <property type="term" value="P:reciprocal meiotic recombination"/>
    <property type="evidence" value="ECO:0007669"/>
    <property type="project" value="TreeGrafter"/>
</dbReference>
<dbReference type="PROSITE" id="PS50162">
    <property type="entry name" value="RECA_2"/>
    <property type="match status" value="1"/>
</dbReference>
<dbReference type="PANTHER" id="PTHR46239">
    <property type="entry name" value="DNA REPAIR PROTEIN RAD51 HOMOLOG 3 RAD51C"/>
    <property type="match status" value="1"/>
</dbReference>
<keyword evidence="4" id="KW-0067">ATP-binding</keyword>
<proteinExistence type="predicted"/>
<evidence type="ECO:0000256" key="7">
    <source>
        <dbReference type="ARBA" id="ARBA00040674"/>
    </source>
</evidence>
<dbReference type="InterPro" id="IPR052093">
    <property type="entry name" value="HR_Repair_Mediator"/>
</dbReference>
<evidence type="ECO:0000256" key="2">
    <source>
        <dbReference type="ARBA" id="ARBA00022741"/>
    </source>
</evidence>
<keyword evidence="3" id="KW-0227">DNA damage</keyword>
<comment type="subcellular location">
    <subcellularLocation>
        <location evidence="1">Nucleus</location>
    </subcellularLocation>
</comment>
<dbReference type="AlphaFoldDB" id="A0AAD7X9F6"/>
<accession>A0AAD7X9F6</accession>
<keyword evidence="6" id="KW-0539">Nucleus</keyword>
<dbReference type="GO" id="GO:0005524">
    <property type="term" value="F:ATP binding"/>
    <property type="evidence" value="ECO:0007669"/>
    <property type="project" value="UniProtKB-KW"/>
</dbReference>
<dbReference type="GO" id="GO:0005657">
    <property type="term" value="C:replication fork"/>
    <property type="evidence" value="ECO:0007669"/>
    <property type="project" value="TreeGrafter"/>
</dbReference>
<evidence type="ECO:0000256" key="5">
    <source>
        <dbReference type="ARBA" id="ARBA00023204"/>
    </source>
</evidence>
<dbReference type="Gene3D" id="3.40.50.300">
    <property type="entry name" value="P-loop containing nucleotide triphosphate hydrolases"/>
    <property type="match status" value="1"/>
</dbReference>
<evidence type="ECO:0000313" key="10">
    <source>
        <dbReference type="Proteomes" id="UP001215151"/>
    </source>
</evidence>
<dbReference type="PANTHER" id="PTHR46239:SF1">
    <property type="entry name" value="DNA REPAIR PROTEIN RAD51 HOMOLOG 3"/>
    <property type="match status" value="1"/>
</dbReference>
<dbReference type="InterPro" id="IPR013632">
    <property type="entry name" value="Rad51_C"/>
</dbReference>
<comment type="caution">
    <text evidence="9">The sequence shown here is derived from an EMBL/GenBank/DDBJ whole genome shotgun (WGS) entry which is preliminary data.</text>
</comment>
<evidence type="ECO:0000256" key="1">
    <source>
        <dbReference type="ARBA" id="ARBA00004123"/>
    </source>
</evidence>
<evidence type="ECO:0000256" key="6">
    <source>
        <dbReference type="ARBA" id="ARBA00023242"/>
    </source>
</evidence>
<evidence type="ECO:0000256" key="4">
    <source>
        <dbReference type="ARBA" id="ARBA00022840"/>
    </source>
</evidence>
<dbReference type="Proteomes" id="UP001215151">
    <property type="component" value="Unassembled WGS sequence"/>
</dbReference>
<dbReference type="GO" id="GO:0000707">
    <property type="term" value="P:meiotic DNA recombinase assembly"/>
    <property type="evidence" value="ECO:0007669"/>
    <property type="project" value="TreeGrafter"/>
</dbReference>
<dbReference type="GO" id="GO:0033063">
    <property type="term" value="C:Rad51B-Rad51C-Rad51D-XRCC2 complex"/>
    <property type="evidence" value="ECO:0007669"/>
    <property type="project" value="TreeGrafter"/>
</dbReference>
<dbReference type="GO" id="GO:0140664">
    <property type="term" value="F:ATP-dependent DNA damage sensor activity"/>
    <property type="evidence" value="ECO:0007669"/>
    <property type="project" value="InterPro"/>
</dbReference>
<keyword evidence="5" id="KW-0234">DNA repair</keyword>
<evidence type="ECO:0000259" key="8">
    <source>
        <dbReference type="PROSITE" id="PS50162"/>
    </source>
</evidence>
<dbReference type="GO" id="GO:0033065">
    <property type="term" value="C:Rad51C-XRCC3 complex"/>
    <property type="evidence" value="ECO:0007669"/>
    <property type="project" value="TreeGrafter"/>
</dbReference>
<dbReference type="SUPFAM" id="SSF52540">
    <property type="entry name" value="P-loop containing nucleoside triphosphate hydrolases"/>
    <property type="match status" value="1"/>
</dbReference>
<name>A0AAD7X9F6_9APHY</name>
<dbReference type="Pfam" id="PF08423">
    <property type="entry name" value="Rad51"/>
    <property type="match status" value="1"/>
</dbReference>
<feature type="domain" description="RecA family profile 1" evidence="8">
    <location>
        <begin position="83"/>
        <end position="243"/>
    </location>
</feature>
<gene>
    <name evidence="9" type="ORF">ONZ51_g9841</name>
</gene>
<dbReference type="InterPro" id="IPR020588">
    <property type="entry name" value="RecA_ATP-bd"/>
</dbReference>
<sequence length="402" mass="43690">MSGRPLSTLSLPAPTLSALASAGYETVQDLANATPEQLSKGLIFTCLAQFSRKLSYSVFSATARPQGSRMLPMTQSAAAMMGTTKQYSTGCPPLDRLLGGGLKRGFILEINGPPGSGKEQIAANAIKGFVESNEQVLFVDMQNMIPPATIKRILMSSPTAASDGMDLVRYLTLHTTTEFVIFMRNLTAYLEANPSTALLVLNSLSFPFQAAGKGRFAIIDRLKQTLARACTSMGLTVIITSQLDTIPLEGDGSPGSAPQGSKMIMRPSFDENYGRHAPAIFTNTRANSGPAGARRAIPKDPGCDLVEPQCASLAHRRPSSIIPNPSFPIRTAFPARKLWLNLKKTLRTIENTSSHLPSLAHARSIWQTRTFLGYDPIWSYYYVDLPVRLSDRHQSRLEDLLA</sequence>
<dbReference type="GO" id="GO:0008821">
    <property type="term" value="F:crossover junction DNA endonuclease activity"/>
    <property type="evidence" value="ECO:0007669"/>
    <property type="project" value="TreeGrafter"/>
</dbReference>
<organism evidence="9 10">
    <name type="scientific">Trametes cubensis</name>
    <dbReference type="NCBI Taxonomy" id="1111947"/>
    <lineage>
        <taxon>Eukaryota</taxon>
        <taxon>Fungi</taxon>
        <taxon>Dikarya</taxon>
        <taxon>Basidiomycota</taxon>
        <taxon>Agaricomycotina</taxon>
        <taxon>Agaricomycetes</taxon>
        <taxon>Polyporales</taxon>
        <taxon>Polyporaceae</taxon>
        <taxon>Trametes</taxon>
    </lineage>
</organism>
<evidence type="ECO:0000313" key="9">
    <source>
        <dbReference type="EMBL" id="KAJ8464075.1"/>
    </source>
</evidence>
<keyword evidence="2" id="KW-0547">Nucleotide-binding</keyword>
<dbReference type="InterPro" id="IPR027417">
    <property type="entry name" value="P-loop_NTPase"/>
</dbReference>
<evidence type="ECO:0000256" key="3">
    <source>
        <dbReference type="ARBA" id="ARBA00022763"/>
    </source>
</evidence>
<protein>
    <recommendedName>
        <fullName evidence="7">DNA repair protein RAD51 homolog 3</fullName>
    </recommendedName>
</protein>
<dbReference type="GO" id="GO:0000400">
    <property type="term" value="F:four-way junction DNA binding"/>
    <property type="evidence" value="ECO:0007669"/>
    <property type="project" value="TreeGrafter"/>
</dbReference>
<dbReference type="EMBL" id="JAPEVG010000354">
    <property type="protein sequence ID" value="KAJ8464075.1"/>
    <property type="molecule type" value="Genomic_DNA"/>
</dbReference>
<reference evidence="9" key="1">
    <citation type="submission" date="2022-11" db="EMBL/GenBank/DDBJ databases">
        <title>Genome Sequence of Cubamyces cubensis.</title>
        <authorList>
            <person name="Buettner E."/>
        </authorList>
    </citation>
    <scope>NUCLEOTIDE SEQUENCE</scope>
    <source>
        <strain evidence="9">MPL-01</strain>
    </source>
</reference>